<comment type="function">
    <text evidence="8">Required for Ca(2+) flux in immune cells and plays a role in T-cell proliferation and in T-cell and neutrophil migration. Involved in endoplasmic reticulum-associated degradation (ERAD) of soluble glycosylated proteins. Required for palmitoylation and cell surface expression of CD36 and involved in macrophage uptake of low-density lipoprotein and in foam cell formation. Together with ZDHHC6, required for palmitoylation of ITPR1 in immune cells, leading to regulate ITPR1 stability and function. Plays a role in protection of cells from ER stress-induced apoptosis. Protects cells from oxidative stress when overexpressed in cardiomyocytes.</text>
</comment>
<protein>
    <recommendedName>
        <fullName evidence="3">Selenoprotein K</fullName>
    </recommendedName>
</protein>
<evidence type="ECO:0000256" key="7">
    <source>
        <dbReference type="ARBA" id="ARBA00023136"/>
    </source>
</evidence>
<dbReference type="GO" id="GO:0016020">
    <property type="term" value="C:membrane"/>
    <property type="evidence" value="ECO:0007669"/>
    <property type="project" value="UniProtKB-SubCell"/>
</dbReference>
<comment type="subcellular location">
    <subcellularLocation>
        <location evidence="1">Membrane</location>
        <topology evidence="1">Single-pass membrane protein</topology>
    </subcellularLocation>
</comment>
<dbReference type="Proteomes" id="UP000694725">
    <property type="component" value="Unplaced"/>
</dbReference>
<evidence type="ECO:0000256" key="10">
    <source>
        <dbReference type="SAM" id="MobiDB-lite"/>
    </source>
</evidence>
<dbReference type="Pfam" id="PF10961">
    <property type="entry name" value="SelK_SelG"/>
    <property type="match status" value="1"/>
</dbReference>
<sequence length="138" mass="15061">MGSVHLPPSSPCCGVVACDVRGRSAEGDTAAERSQEPLLLGRRGSGKMVYISNGQVLDSRSQSPWRLSFITDFFWGIAEFVVLFFRTLLQQDVKKRRGYGGSSDSRYDDGRGPPGNPPRRMGRINHLRGPNPPPMAGG</sequence>
<name>A0A8D1Y3B7_PIG</name>
<evidence type="ECO:0000313" key="13">
    <source>
        <dbReference type="Proteomes" id="UP000694725"/>
    </source>
</evidence>
<comment type="subunit">
    <text evidence="9">Interacts with DERL1, DERL2, DERL3 and SELENOS. The SELENOK-SELENOS complex interacts with VCP. Interacts with ZDHHC6.</text>
</comment>
<dbReference type="PANTHER" id="PTHR16875:SF0">
    <property type="entry name" value="SELENOPROTEIN K"/>
    <property type="match status" value="1"/>
</dbReference>
<evidence type="ECO:0000256" key="1">
    <source>
        <dbReference type="ARBA" id="ARBA00004167"/>
    </source>
</evidence>
<comment type="similarity">
    <text evidence="2">Belongs to the selenoprotein K family.</text>
</comment>
<feature type="transmembrane region" description="Helical" evidence="11">
    <location>
        <begin position="67"/>
        <end position="89"/>
    </location>
</feature>
<keyword evidence="6 11" id="KW-1133">Transmembrane helix</keyword>
<evidence type="ECO:0000256" key="3">
    <source>
        <dbReference type="ARBA" id="ARBA00020495"/>
    </source>
</evidence>
<dbReference type="Ensembl" id="ENSSSCT00065034775.1">
    <property type="protein sequence ID" value="ENSSSCP00065014457.1"/>
    <property type="gene ID" value="ENSSSCG00065025930.1"/>
</dbReference>
<keyword evidence="5" id="KW-0712">Selenocysteine</keyword>
<dbReference type="AlphaFoldDB" id="A0A8D1Y3B7"/>
<keyword evidence="7 11" id="KW-0472">Membrane</keyword>
<proteinExistence type="inferred from homology"/>
<evidence type="ECO:0000256" key="9">
    <source>
        <dbReference type="ARBA" id="ARBA00046751"/>
    </source>
</evidence>
<evidence type="ECO:0000256" key="8">
    <source>
        <dbReference type="ARBA" id="ARBA00045265"/>
    </source>
</evidence>
<dbReference type="PANTHER" id="PTHR16875">
    <property type="entry name" value="SELENOPROTEIN K"/>
    <property type="match status" value="1"/>
</dbReference>
<evidence type="ECO:0000256" key="2">
    <source>
        <dbReference type="ARBA" id="ARBA00008504"/>
    </source>
</evidence>
<dbReference type="InterPro" id="IPR024491">
    <property type="entry name" value="Se_SelK/SelG"/>
</dbReference>
<accession>A0A8D1Y3B7</accession>
<feature type="region of interest" description="Disordered" evidence="10">
    <location>
        <begin position="95"/>
        <end position="138"/>
    </location>
</feature>
<evidence type="ECO:0000256" key="6">
    <source>
        <dbReference type="ARBA" id="ARBA00022989"/>
    </source>
</evidence>
<reference evidence="12" key="1">
    <citation type="submission" date="2025-08" db="UniProtKB">
        <authorList>
            <consortium name="Ensembl"/>
        </authorList>
    </citation>
    <scope>IDENTIFICATION</scope>
</reference>
<evidence type="ECO:0000313" key="12">
    <source>
        <dbReference type="Ensembl" id="ENSSSCP00065014457.1"/>
    </source>
</evidence>
<evidence type="ECO:0000256" key="5">
    <source>
        <dbReference type="ARBA" id="ARBA00022933"/>
    </source>
</evidence>
<organism evidence="12 13">
    <name type="scientific">Sus scrofa</name>
    <name type="common">Pig</name>
    <dbReference type="NCBI Taxonomy" id="9823"/>
    <lineage>
        <taxon>Eukaryota</taxon>
        <taxon>Metazoa</taxon>
        <taxon>Chordata</taxon>
        <taxon>Craniata</taxon>
        <taxon>Vertebrata</taxon>
        <taxon>Euteleostomi</taxon>
        <taxon>Mammalia</taxon>
        <taxon>Eutheria</taxon>
        <taxon>Laurasiatheria</taxon>
        <taxon>Artiodactyla</taxon>
        <taxon>Suina</taxon>
        <taxon>Suidae</taxon>
        <taxon>Sus</taxon>
    </lineage>
</organism>
<evidence type="ECO:0000256" key="11">
    <source>
        <dbReference type="SAM" id="Phobius"/>
    </source>
</evidence>
<evidence type="ECO:0000256" key="4">
    <source>
        <dbReference type="ARBA" id="ARBA00022692"/>
    </source>
</evidence>
<keyword evidence="4 11" id="KW-0812">Transmembrane</keyword>